<dbReference type="KEGG" id="vg:15010985"/>
<dbReference type="GeneID" id="15010985"/>
<reference evidence="2 3" key="1">
    <citation type="submission" date="2010-10" db="EMBL/GenBank/DDBJ databases">
        <title>The Genome Sequence of Synechococcus phage S-SKS1.</title>
        <authorList>
            <consortium name="The Broad Institute Genome Sequencing Platform"/>
            <person name="Henn M.R."/>
            <person name="Clokie M."/>
            <person name="Levin J."/>
            <person name="Malboeuf C."/>
            <person name="Casali M."/>
            <person name="Russ C."/>
            <person name="Lennon N."/>
            <person name="Chapman S.B."/>
            <person name="Erlich R."/>
            <person name="Young S.K."/>
            <person name="Yandava C."/>
            <person name="Zeng Q."/>
            <person name="Alvarado L."/>
            <person name="Anderson S."/>
            <person name="Berlin A."/>
            <person name="Chen Z."/>
            <person name="Freedman E."/>
            <person name="Gellesch M."/>
            <person name="Goldberg J."/>
            <person name="Green L."/>
            <person name="Griggs A."/>
            <person name="Gujja S."/>
            <person name="Heilman E.R."/>
            <person name="Heiman D."/>
            <person name="Hollinger A."/>
            <person name="Howarth C."/>
            <person name="Larson L."/>
            <person name="Mehta T."/>
            <person name="Pearson M."/>
            <person name="Roberts A."/>
            <person name="Ryan E."/>
            <person name="Saif S."/>
            <person name="Shea T."/>
            <person name="Shenoy N."/>
            <person name="Sisk P."/>
            <person name="Stolte C."/>
            <person name="Sykes S."/>
            <person name="White J."/>
            <person name="Haas B."/>
            <person name="Nusbaum C."/>
            <person name="Birren B."/>
        </authorList>
    </citation>
    <scope>NUCLEOTIDE SEQUENCE [LARGE SCALE GENOMIC DNA]</scope>
</reference>
<name>M4R1I9_9CAUD</name>
<gene>
    <name evidence="2" type="ORF">SWZG_00074</name>
</gene>
<dbReference type="RefSeq" id="YP_007674439.1">
    <property type="nucleotide sequence ID" value="NC_020851.1"/>
</dbReference>
<organism evidence="2 3">
    <name type="scientific">Synechococcus phage S-SKS1</name>
    <dbReference type="NCBI Taxonomy" id="754042"/>
    <lineage>
        <taxon>Viruses</taxon>
        <taxon>Duplodnaviria</taxon>
        <taxon>Heunggongvirae</taxon>
        <taxon>Uroviricota</taxon>
        <taxon>Caudoviricetes</taxon>
        <taxon>Llyrvirus</taxon>
        <taxon>Llyrvirus SSKS1</taxon>
    </lineage>
</organism>
<sequence length="53" mass="5806">MNLLLRPLDNVTDPVWSVIILVFIAVGLALGYVVYIIGEAFEEIGDGSIENDK</sequence>
<accession>M4R1I9</accession>
<keyword evidence="1" id="KW-1133">Transmembrane helix</keyword>
<dbReference type="OrthoDB" id="25271at10239"/>
<keyword evidence="3" id="KW-1185">Reference proteome</keyword>
<dbReference type="EMBL" id="HQ633071">
    <property type="protein sequence ID" value="AGH31587.1"/>
    <property type="molecule type" value="Genomic_DNA"/>
</dbReference>
<evidence type="ECO:0000313" key="3">
    <source>
        <dbReference type="Proteomes" id="UP000201252"/>
    </source>
</evidence>
<evidence type="ECO:0000313" key="2">
    <source>
        <dbReference type="EMBL" id="AGH31587.1"/>
    </source>
</evidence>
<keyword evidence="1" id="KW-0472">Membrane</keyword>
<feature type="transmembrane region" description="Helical" evidence="1">
    <location>
        <begin position="15"/>
        <end position="37"/>
    </location>
</feature>
<evidence type="ECO:0000256" key="1">
    <source>
        <dbReference type="SAM" id="Phobius"/>
    </source>
</evidence>
<keyword evidence="1" id="KW-0812">Transmembrane</keyword>
<dbReference type="Proteomes" id="UP000201252">
    <property type="component" value="Segment"/>
</dbReference>
<proteinExistence type="predicted"/>
<protein>
    <submittedName>
        <fullName evidence="2">Uncharacterized protein</fullName>
    </submittedName>
</protein>